<gene>
    <name evidence="4" type="ORF">ACFWR3_06595</name>
</gene>
<feature type="region of interest" description="Disordered" evidence="1">
    <location>
        <begin position="61"/>
        <end position="85"/>
    </location>
</feature>
<dbReference type="EMBL" id="JBHXPM010000004">
    <property type="protein sequence ID" value="MFD3955740.1"/>
    <property type="molecule type" value="Genomic_DNA"/>
</dbReference>
<dbReference type="SUPFAM" id="SSF89372">
    <property type="entry name" value="Fucose-specific lectin"/>
    <property type="match status" value="2"/>
</dbReference>
<comment type="caution">
    <text evidence="4">The sequence shown here is derived from an EMBL/GenBank/DDBJ whole genome shotgun (WGS) entry which is preliminary data.</text>
</comment>
<name>A0ABW6DPH8_9ACTN</name>
<dbReference type="RefSeq" id="WP_244210063.1">
    <property type="nucleotide sequence ID" value="NZ_JBHJYZ010000003.1"/>
</dbReference>
<dbReference type="PROSITE" id="PS50231">
    <property type="entry name" value="RICIN_B_LECTIN"/>
    <property type="match status" value="1"/>
</dbReference>
<dbReference type="InterPro" id="IPR058502">
    <property type="entry name" value="PLL-like_beta-prop"/>
</dbReference>
<dbReference type="SUPFAM" id="SSF50370">
    <property type="entry name" value="Ricin B-like lectins"/>
    <property type="match status" value="1"/>
</dbReference>
<organism evidence="4 5">
    <name type="scientific">Streptomyces bacillaris</name>
    <dbReference type="NCBI Taxonomy" id="68179"/>
    <lineage>
        <taxon>Bacteria</taxon>
        <taxon>Bacillati</taxon>
        <taxon>Actinomycetota</taxon>
        <taxon>Actinomycetes</taxon>
        <taxon>Kitasatosporales</taxon>
        <taxon>Streptomycetaceae</taxon>
        <taxon>Streptomyces</taxon>
    </lineage>
</organism>
<keyword evidence="5" id="KW-1185">Reference proteome</keyword>
<dbReference type="InterPro" id="IPR035992">
    <property type="entry name" value="Ricin_B-like_lectins"/>
</dbReference>
<dbReference type="CDD" id="cd22954">
    <property type="entry name" value="PLL_lectin"/>
    <property type="match status" value="1"/>
</dbReference>
<dbReference type="Pfam" id="PF26607">
    <property type="entry name" value="DUF8189"/>
    <property type="match status" value="2"/>
</dbReference>
<evidence type="ECO:0000313" key="4">
    <source>
        <dbReference type="EMBL" id="MFD3955740.1"/>
    </source>
</evidence>
<evidence type="ECO:0000313" key="5">
    <source>
        <dbReference type="Proteomes" id="UP001598300"/>
    </source>
</evidence>
<sequence length="773" mass="82880">MTALTVGLLAPLGEAPAGAAPAASAAPTAAAAAASTGSPVVATGTDGGALVLVRGEDGTVHRRAHNPDRNKWSAWESTGGKAASDPVTARELNKRTTVFVRRDGGHLWYQKQQANGGWSEWTVLKAPSGTTFVGAPAVVANDNTYDSPAPDKGGVVRGNTDGRLELFVRGADNRIWHCVQKAPNGSSWSAWEALPGTWAGNPTATVSGDGRISVFARKADGSLRVTAKKKPSSTETLLPADNWAAWKEIGTGHTGNVTVALNTRKRGTFLQVFGNRAGLGLWTVTQSDPGTEKNPTGTWATDSAQRIGPEVPGRPVVIAHSDGRLAAYGVNADGYVSYRTQTSSSTQNRPNGMWAAGWKALGDRQADSFAVRSAPQGTTTAFDVFAIGKGTDTLYQRSRLAAGTGDGSREDVWLDWADLSPVGSDECSGPGSLECLNIESAGLGLVLGLENSLKPDSNVTRDAQHNQPWQKWALKKTDDPRGAVAVVNRAKDRCLDEDDDLISPYHLVIAPCDPERKEQLWYIEPVLPKGADAGKDTASTFRLRHRADPESCLTALKEDVWPHTARKVELIDCDTDAENDHNTWRFGNKTLGLGQTTPTAPGVLDIVLQQAAQRCAENPETSTCEFVALDTPKAYQAAGGCVAGQVLYNQSPDRDAQYYISWAHMTGTQFSFGRTVGLSVGFLSSEFSLNFTWLQEKTKTEQVQMPVPPKQFGWVEISPVLRETIGYWKINLDGHKWTVPGHNVSYAKSGTDGVKTYLVPQTSDTPPHSEHCG</sequence>
<feature type="signal peptide" evidence="2">
    <location>
        <begin position="1"/>
        <end position="19"/>
    </location>
</feature>
<protein>
    <submittedName>
        <fullName evidence="4">Ricin-type beta-trefoil lectin domain protein</fullName>
    </submittedName>
</protein>
<dbReference type="Proteomes" id="UP001598300">
    <property type="component" value="Unassembled WGS sequence"/>
</dbReference>
<dbReference type="Gene3D" id="2.120.10.70">
    <property type="entry name" value="Fucose-specific lectin"/>
    <property type="match status" value="2"/>
</dbReference>
<accession>A0ABW6DPH8</accession>
<feature type="compositionally biased region" description="Basic and acidic residues" evidence="1">
    <location>
        <begin position="61"/>
        <end position="71"/>
    </location>
</feature>
<feature type="domain" description="PLL-like beta propeller" evidence="3">
    <location>
        <begin position="155"/>
        <end position="420"/>
    </location>
</feature>
<reference evidence="4 5" key="1">
    <citation type="submission" date="2024-09" db="EMBL/GenBank/DDBJ databases">
        <title>The Natural Products Discovery Center: Release of the First 8490 Sequenced Strains for Exploring Actinobacteria Biosynthetic Diversity.</title>
        <authorList>
            <person name="Kalkreuter E."/>
            <person name="Kautsar S.A."/>
            <person name="Yang D."/>
            <person name="Bader C.D."/>
            <person name="Teijaro C.N."/>
            <person name="Fluegel L."/>
            <person name="Davis C.M."/>
            <person name="Simpson J.R."/>
            <person name="Lauterbach L."/>
            <person name="Steele A.D."/>
            <person name="Gui C."/>
            <person name="Meng S."/>
            <person name="Li G."/>
            <person name="Viehrig K."/>
            <person name="Ye F."/>
            <person name="Su P."/>
            <person name="Kiefer A.F."/>
            <person name="Nichols A."/>
            <person name="Cepeda A.J."/>
            <person name="Yan W."/>
            <person name="Fan B."/>
            <person name="Jiang Y."/>
            <person name="Adhikari A."/>
            <person name="Zheng C.-J."/>
            <person name="Schuster L."/>
            <person name="Cowan T.M."/>
            <person name="Smanski M.J."/>
            <person name="Chevrette M.G."/>
            <person name="De Carvalho L.P.S."/>
            <person name="Shen B."/>
        </authorList>
    </citation>
    <scope>NUCLEOTIDE SEQUENCE [LARGE SCALE GENOMIC DNA]</scope>
    <source>
        <strain evidence="4 5">NPDC058584</strain>
    </source>
</reference>
<evidence type="ECO:0000256" key="2">
    <source>
        <dbReference type="SAM" id="SignalP"/>
    </source>
</evidence>
<proteinExistence type="predicted"/>
<evidence type="ECO:0000256" key="1">
    <source>
        <dbReference type="SAM" id="MobiDB-lite"/>
    </source>
</evidence>
<dbReference type="Gene3D" id="2.80.10.50">
    <property type="match status" value="1"/>
</dbReference>
<feature type="chain" id="PRO_5047227688" evidence="2">
    <location>
        <begin position="20"/>
        <end position="773"/>
    </location>
</feature>
<keyword evidence="2" id="KW-0732">Signal</keyword>
<feature type="domain" description="PLL-like beta propeller" evidence="3">
    <location>
        <begin position="36"/>
        <end position="141"/>
    </location>
</feature>
<evidence type="ECO:0000259" key="3">
    <source>
        <dbReference type="Pfam" id="PF26607"/>
    </source>
</evidence>